<feature type="transmembrane region" description="Helical" evidence="2">
    <location>
        <begin position="41"/>
        <end position="60"/>
    </location>
</feature>
<comment type="catalytic activity">
    <reaction evidence="2">
        <text>a quinone + NADH + 5 H(+)(in) = a quinol + NAD(+) + 4 H(+)(out)</text>
        <dbReference type="Rhea" id="RHEA:57888"/>
        <dbReference type="ChEBI" id="CHEBI:15378"/>
        <dbReference type="ChEBI" id="CHEBI:24646"/>
        <dbReference type="ChEBI" id="CHEBI:57540"/>
        <dbReference type="ChEBI" id="CHEBI:57945"/>
        <dbReference type="ChEBI" id="CHEBI:132124"/>
    </reaction>
</comment>
<dbReference type="Proteomes" id="UP000001660">
    <property type="component" value="Chromosome"/>
</dbReference>
<keyword evidence="4" id="KW-1185">Reference proteome</keyword>
<proteinExistence type="inferred from homology"/>
<keyword evidence="2" id="KW-0472">Membrane</keyword>
<feature type="transmembrane region" description="Helical" evidence="2">
    <location>
        <begin position="67"/>
        <end position="84"/>
    </location>
</feature>
<keyword evidence="3" id="KW-0560">Oxidoreductase</keyword>
<accession>D8PAX0</accession>
<dbReference type="GO" id="GO:0048038">
    <property type="term" value="F:quinone binding"/>
    <property type="evidence" value="ECO:0007669"/>
    <property type="project" value="UniProtKB-UniRule"/>
</dbReference>
<evidence type="ECO:0000256" key="1">
    <source>
        <dbReference type="ARBA" id="ARBA00005698"/>
    </source>
</evidence>
<dbReference type="STRING" id="330214.NIDE0606"/>
<name>D8PAX0_9BACT</name>
<dbReference type="AlphaFoldDB" id="D8PAX0"/>
<reference evidence="3 4" key="1">
    <citation type="journal article" date="2010" name="Proc. Natl. Acad. Sci. U.S.A.">
        <title>A Nitrospira metagenome illuminates the physiology and evolution of globally important nitrite-oxidizing bacteria.</title>
        <authorList>
            <person name="Lucker S."/>
            <person name="Wagner M."/>
            <person name="Maixner F."/>
            <person name="Pelletier E."/>
            <person name="Koch H."/>
            <person name="Vacherie B."/>
            <person name="Rattei T."/>
            <person name="Sinninghe Damste J."/>
            <person name="Spieck E."/>
            <person name="Le Paslier D."/>
            <person name="Daims H."/>
        </authorList>
    </citation>
    <scope>NUCLEOTIDE SEQUENCE [LARGE SCALE GENOMIC DNA]</scope>
</reference>
<keyword evidence="2" id="KW-0520">NAD</keyword>
<keyword evidence="2" id="KW-0874">Quinone</keyword>
<dbReference type="OrthoDB" id="9814997at2"/>
<evidence type="ECO:0000313" key="4">
    <source>
        <dbReference type="Proteomes" id="UP000001660"/>
    </source>
</evidence>
<dbReference type="EC" id="7.1.1.-" evidence="2"/>
<dbReference type="GO" id="GO:0005886">
    <property type="term" value="C:plasma membrane"/>
    <property type="evidence" value="ECO:0007669"/>
    <property type="project" value="UniProtKB-SubCell"/>
</dbReference>
<dbReference type="Pfam" id="PF00499">
    <property type="entry name" value="Oxidored_q3"/>
    <property type="match status" value="1"/>
</dbReference>
<dbReference type="GO" id="GO:0016491">
    <property type="term" value="F:oxidoreductase activity"/>
    <property type="evidence" value="ECO:0007669"/>
    <property type="project" value="UniProtKB-KW"/>
</dbReference>
<dbReference type="PANTHER" id="PTHR33269">
    <property type="entry name" value="NADH-UBIQUINONE OXIDOREDUCTASE CHAIN 6"/>
    <property type="match status" value="1"/>
</dbReference>
<dbReference type="GO" id="GO:0008137">
    <property type="term" value="F:NADH dehydrogenase (ubiquinone) activity"/>
    <property type="evidence" value="ECO:0007669"/>
    <property type="project" value="UniProtKB-UniRule"/>
</dbReference>
<dbReference type="KEGG" id="nde:NIDE0606"/>
<keyword evidence="2" id="KW-1133">Transmembrane helix</keyword>
<comment type="similarity">
    <text evidence="1 2">Belongs to the complex I subunit 6 family.</text>
</comment>
<comment type="function">
    <text evidence="2">NDH-1 shuttles electrons from NADH, via FMN and iron-sulfur (Fe-S) centers, to quinones in the respiratory chain. Couples the redox reaction to proton translocation (for every two electrons transferred, four hydrogen ions are translocated across the cytoplasmic membrane), and thus conserves the redox energy in a proton gradient.</text>
</comment>
<dbReference type="PANTHER" id="PTHR33269:SF17">
    <property type="entry name" value="NADH-UBIQUINONE OXIDOREDUCTASE CHAIN 6"/>
    <property type="match status" value="1"/>
</dbReference>
<dbReference type="HOGENOM" id="CLU_085957_4_0_0"/>
<dbReference type="EMBL" id="FP929003">
    <property type="protein sequence ID" value="CBK40379.1"/>
    <property type="molecule type" value="Genomic_DNA"/>
</dbReference>
<dbReference type="Gene3D" id="1.20.120.1200">
    <property type="entry name" value="NADH-ubiquinone/plastoquinone oxidoreductase chain 6, subunit NuoJ"/>
    <property type="match status" value="1"/>
</dbReference>
<sequence>MLAPHTETTEAELAATGQDARATGGGTFIRFGRDDGRMDHIFFFYFAAVIAATSLLVVALRNPVYSALSLLIMFFHVAGLYVTLHAEFLAAVQIVVYAGAILVLYLFVVMLLSIKSEERYHSQLPVAGLLGVMLCTEVILLFIQSRTGAAAPAAADPIAGPGNTEMIGEALYSTYLFPFEVASLILLVAMIGAIILAKKDINEPVQ</sequence>
<evidence type="ECO:0000313" key="3">
    <source>
        <dbReference type="EMBL" id="CBK40379.1"/>
    </source>
</evidence>
<dbReference type="InterPro" id="IPR042106">
    <property type="entry name" value="Nuo/plastoQ_OxRdtase_6_NuoJ"/>
</dbReference>
<gene>
    <name evidence="3" type="primary">nuoJ</name>
    <name evidence="3" type="ORF">NIDE0606</name>
</gene>
<feature type="transmembrane region" description="Helical" evidence="2">
    <location>
        <begin position="90"/>
        <end position="112"/>
    </location>
</feature>
<evidence type="ECO:0000256" key="2">
    <source>
        <dbReference type="RuleBase" id="RU004429"/>
    </source>
</evidence>
<keyword evidence="2" id="KW-1003">Cell membrane</keyword>
<dbReference type="eggNOG" id="COG0839">
    <property type="taxonomic scope" value="Bacteria"/>
</dbReference>
<protein>
    <recommendedName>
        <fullName evidence="2">NADH-quinone oxidoreductase subunit J</fullName>
        <ecNumber evidence="2">7.1.1.-</ecNumber>
    </recommendedName>
</protein>
<comment type="subcellular location">
    <subcellularLocation>
        <location evidence="2">Cell membrane</location>
        <topology evidence="2">Multi-pass membrane protein</topology>
    </subcellularLocation>
</comment>
<dbReference type="InterPro" id="IPR001457">
    <property type="entry name" value="NADH_UbQ/plastoQ_OxRdtase_su6"/>
</dbReference>
<organism evidence="3 4">
    <name type="scientific">Nitrospira defluvii</name>
    <dbReference type="NCBI Taxonomy" id="330214"/>
    <lineage>
        <taxon>Bacteria</taxon>
        <taxon>Pseudomonadati</taxon>
        <taxon>Nitrospirota</taxon>
        <taxon>Nitrospiria</taxon>
        <taxon>Nitrospirales</taxon>
        <taxon>Nitrospiraceae</taxon>
        <taxon>Nitrospira</taxon>
    </lineage>
</organism>
<keyword evidence="2" id="KW-0812">Transmembrane</keyword>
<feature type="transmembrane region" description="Helical" evidence="2">
    <location>
        <begin position="175"/>
        <end position="197"/>
    </location>
</feature>
<feature type="transmembrane region" description="Helical" evidence="2">
    <location>
        <begin position="124"/>
        <end position="143"/>
    </location>
</feature>